<dbReference type="EMBL" id="CM047741">
    <property type="protein sequence ID" value="KAJ0038182.1"/>
    <property type="molecule type" value="Genomic_DNA"/>
</dbReference>
<protein>
    <submittedName>
        <fullName evidence="1">Uncharacterized protein</fullName>
    </submittedName>
</protein>
<accession>A0ACC0YJQ2</accession>
<keyword evidence="2" id="KW-1185">Reference proteome</keyword>
<dbReference type="Proteomes" id="UP001163603">
    <property type="component" value="Chromosome 6"/>
</dbReference>
<organism evidence="1 2">
    <name type="scientific">Pistacia integerrima</name>
    <dbReference type="NCBI Taxonomy" id="434235"/>
    <lineage>
        <taxon>Eukaryota</taxon>
        <taxon>Viridiplantae</taxon>
        <taxon>Streptophyta</taxon>
        <taxon>Embryophyta</taxon>
        <taxon>Tracheophyta</taxon>
        <taxon>Spermatophyta</taxon>
        <taxon>Magnoliopsida</taxon>
        <taxon>eudicotyledons</taxon>
        <taxon>Gunneridae</taxon>
        <taxon>Pentapetalae</taxon>
        <taxon>rosids</taxon>
        <taxon>malvids</taxon>
        <taxon>Sapindales</taxon>
        <taxon>Anacardiaceae</taxon>
        <taxon>Pistacia</taxon>
    </lineage>
</organism>
<reference evidence="2" key="1">
    <citation type="journal article" date="2023" name="G3 (Bethesda)">
        <title>Genome assembly and association tests identify interacting loci associated with vigor, precocity, and sex in interspecific pistachio rootstocks.</title>
        <authorList>
            <person name="Palmer W."/>
            <person name="Jacygrad E."/>
            <person name="Sagayaradj S."/>
            <person name="Cavanaugh K."/>
            <person name="Han R."/>
            <person name="Bertier L."/>
            <person name="Beede B."/>
            <person name="Kafkas S."/>
            <person name="Golino D."/>
            <person name="Preece J."/>
            <person name="Michelmore R."/>
        </authorList>
    </citation>
    <scope>NUCLEOTIDE SEQUENCE [LARGE SCALE GENOMIC DNA]</scope>
</reference>
<gene>
    <name evidence="1" type="ORF">Pint_24088</name>
</gene>
<sequence>MNHCHTCKSNVSSIFNHLILVTEKISDHSNGDVADEFYYLCKEDIAAMKEIGLDTFKFSISWPRVLPKGKISGGVNWKGVDFYNSLINELISNGIEPFVTIFHWDLPQVLEDEYGGFLSPQIVNDFRDYADFCFREFGDRVKYWITLNEPNLYSKYGYATGEYAPGRCSNYIGNCTEGNSATEPYLVTHHMILSHATAANLYGHKYKASQKGIIGITVNTEWQIPKYQTVSCRKAALRALDFKLGWIIHPLTFGDYPKSMRNLVGNRLPNFTDEQTILIKGSLDFVGVNYYTTRYAEKSNSSSSLLSYTTDSHVNDTVEKNGIPIGELAGGNWIYMYPRGLRELSLYVKREYNLPIYITENGMADANNSSLSVDEALDDSLRITYLQLHLSDLLQAIKKGADVRGYSVWSFLDDFEWASGYTLRFGFTYVDYSNGVRRYLKKSALCLKTCDKFSTTLNRSSFPAGFLFGAGSSAYQSEGATYADGRRRNIWDTFVIEHPEKISDHSTGDVADEFYYLYKGDVALMKEIGLDTFRFSIAWSRVLPEGKISAGVNWLGVKFYNALINDLLSNGIEPFVTISHYDVPQTLEDEYGGFLSPEIVNDFRDYADFCFQEFGDRVKYWITINEPNLFTCYGYATGILAPGRCSNYIGNCTQGNSATEPYLVAHHIILSHATAANLYRQKYQAFQKGIIGITLDTAWQVPKYQTVANRKAALRALDFYIGWILHPMTFGDYPKIMRKIVGSRLPTFTYEQSNLVKGSLDFLGVNYYTSKYAEDSNSSSILLSYTTDSHVNNTYEKNGIPIGEPTDVSWLYIYPKGIREIVLYIAKKYNSPPIYITENGMGYTNNRSLPVGEALKDSTRIKYHQLHLSYLLQAIKKGVDVRGYLIWSFLDDFEGASGYTERFGLTYVDYNKKLTRYLKNSALWYRNFLQKETVGFSGF</sequence>
<evidence type="ECO:0000313" key="1">
    <source>
        <dbReference type="EMBL" id="KAJ0038182.1"/>
    </source>
</evidence>
<evidence type="ECO:0000313" key="2">
    <source>
        <dbReference type="Proteomes" id="UP001163603"/>
    </source>
</evidence>
<proteinExistence type="predicted"/>
<name>A0ACC0YJQ2_9ROSI</name>
<comment type="caution">
    <text evidence="1">The sequence shown here is derived from an EMBL/GenBank/DDBJ whole genome shotgun (WGS) entry which is preliminary data.</text>
</comment>